<dbReference type="EMBL" id="JBHUMM010000007">
    <property type="protein sequence ID" value="MFD2670889.1"/>
    <property type="molecule type" value="Genomic_DNA"/>
</dbReference>
<dbReference type="RefSeq" id="WP_379928463.1">
    <property type="nucleotide sequence ID" value="NZ_JBHUMM010000007.1"/>
</dbReference>
<keyword evidence="2" id="KW-1185">Reference proteome</keyword>
<dbReference type="Pfam" id="PF22612">
    <property type="entry name" value="GH113"/>
    <property type="match status" value="1"/>
</dbReference>
<comment type="caution">
    <text evidence="1">The sequence shown here is derived from an EMBL/GenBank/DDBJ whole genome shotgun (WGS) entry which is preliminary data.</text>
</comment>
<gene>
    <name evidence="1" type="ORF">ACFSUC_04615</name>
</gene>
<sequence length="318" mass="36644">MAGMTWGWTGIRGSWTSASAQHSMKTMKQNLHVSWTTLAFGALQAHAHATEIPYWQAPTVTDEEVIQAVQQAKSLGLKVCLKPVVNCADGTWRAHINFFDIDVPCEPKWSEWFASYTSFMLHYARLAEATGCDMLCIGCEMVQTDRREAEWRQLIRQIRSVYKGPLTYNCDKYQEDQVKWWDAVDVISSSGYYPIHDWEAQLDRIEAVVQKHEKPFLFMEAGCPSRTGSSLLPNDWELAGEVNLQEQKAYYEEMFRHCEQREWVGGFMLWDWPAELYAAEEAAADKDYNVYAKPAEEIVATYYQRKLEKQSQSSEVNS</sequence>
<reference evidence="2" key="1">
    <citation type="journal article" date="2019" name="Int. J. Syst. Evol. Microbiol.">
        <title>The Global Catalogue of Microorganisms (GCM) 10K type strain sequencing project: providing services to taxonomists for standard genome sequencing and annotation.</title>
        <authorList>
            <consortium name="The Broad Institute Genomics Platform"/>
            <consortium name="The Broad Institute Genome Sequencing Center for Infectious Disease"/>
            <person name="Wu L."/>
            <person name="Ma J."/>
        </authorList>
    </citation>
    <scope>NUCLEOTIDE SEQUENCE [LARGE SCALE GENOMIC DNA]</scope>
    <source>
        <strain evidence="2">KCTC 33676</strain>
    </source>
</reference>
<proteinExistence type="predicted"/>
<evidence type="ECO:0000313" key="2">
    <source>
        <dbReference type="Proteomes" id="UP001597497"/>
    </source>
</evidence>
<dbReference type="InterPro" id="IPR017853">
    <property type="entry name" value="GH"/>
</dbReference>
<dbReference type="Gene3D" id="3.20.20.80">
    <property type="entry name" value="Glycosidases"/>
    <property type="match status" value="1"/>
</dbReference>
<dbReference type="InterPro" id="IPR055151">
    <property type="entry name" value="GH113"/>
</dbReference>
<organism evidence="1 2">
    <name type="scientific">Marinicrinis sediminis</name>
    <dbReference type="NCBI Taxonomy" id="1652465"/>
    <lineage>
        <taxon>Bacteria</taxon>
        <taxon>Bacillati</taxon>
        <taxon>Bacillota</taxon>
        <taxon>Bacilli</taxon>
        <taxon>Bacillales</taxon>
        <taxon>Paenibacillaceae</taxon>
    </lineage>
</organism>
<dbReference type="SUPFAM" id="SSF51445">
    <property type="entry name" value="(Trans)glycosidases"/>
    <property type="match status" value="1"/>
</dbReference>
<evidence type="ECO:0000313" key="1">
    <source>
        <dbReference type="EMBL" id="MFD2670889.1"/>
    </source>
</evidence>
<accession>A0ABW5R8Z0</accession>
<dbReference type="Proteomes" id="UP001597497">
    <property type="component" value="Unassembled WGS sequence"/>
</dbReference>
<name>A0ABW5R8Z0_9BACL</name>
<protein>
    <submittedName>
        <fullName evidence="1">1,4-beta-xylanase</fullName>
    </submittedName>
</protein>